<evidence type="ECO:0000256" key="7">
    <source>
        <dbReference type="ARBA" id="ARBA00023239"/>
    </source>
</evidence>
<dbReference type="PANTHER" id="PTHR21085:SF0">
    <property type="entry name" value="CHORISMATE SYNTHASE"/>
    <property type="match status" value="1"/>
</dbReference>
<dbReference type="GO" id="GO:0010181">
    <property type="term" value="F:FMN binding"/>
    <property type="evidence" value="ECO:0007669"/>
    <property type="project" value="TreeGrafter"/>
</dbReference>
<dbReference type="Pfam" id="PF01264">
    <property type="entry name" value="Chorismate_synt"/>
    <property type="match status" value="1"/>
</dbReference>
<evidence type="ECO:0000313" key="9">
    <source>
        <dbReference type="EMBL" id="KAF2649849.1"/>
    </source>
</evidence>
<comment type="similarity">
    <text evidence="2 8">Belongs to the chorismate synthase family.</text>
</comment>
<dbReference type="InterPro" id="IPR000453">
    <property type="entry name" value="Chorismate_synth"/>
</dbReference>
<dbReference type="GO" id="GO:0005829">
    <property type="term" value="C:cytosol"/>
    <property type="evidence" value="ECO:0007669"/>
    <property type="project" value="TreeGrafter"/>
</dbReference>
<evidence type="ECO:0000313" key="10">
    <source>
        <dbReference type="Proteomes" id="UP000799324"/>
    </source>
</evidence>
<dbReference type="SUPFAM" id="SSF103263">
    <property type="entry name" value="Chorismate synthase, AroC"/>
    <property type="match status" value="1"/>
</dbReference>
<dbReference type="EC" id="4.2.3.5" evidence="4 8"/>
<dbReference type="FunFam" id="3.60.150.10:FF:000004">
    <property type="entry name" value="Chorismate synthase"/>
    <property type="match status" value="1"/>
</dbReference>
<dbReference type="GO" id="GO:0009423">
    <property type="term" value="P:chorismate biosynthetic process"/>
    <property type="evidence" value="ECO:0007669"/>
    <property type="project" value="UniProtKB-UniPathway"/>
</dbReference>
<dbReference type="NCBIfam" id="NF003793">
    <property type="entry name" value="PRK05382.1"/>
    <property type="match status" value="1"/>
</dbReference>
<dbReference type="NCBIfam" id="TIGR00033">
    <property type="entry name" value="aroC"/>
    <property type="match status" value="1"/>
</dbReference>
<organism evidence="9 10">
    <name type="scientific">Lophiostoma macrostomum CBS 122681</name>
    <dbReference type="NCBI Taxonomy" id="1314788"/>
    <lineage>
        <taxon>Eukaryota</taxon>
        <taxon>Fungi</taxon>
        <taxon>Dikarya</taxon>
        <taxon>Ascomycota</taxon>
        <taxon>Pezizomycotina</taxon>
        <taxon>Dothideomycetes</taxon>
        <taxon>Pleosporomycetidae</taxon>
        <taxon>Pleosporales</taxon>
        <taxon>Lophiostomataceae</taxon>
        <taxon>Lophiostoma</taxon>
    </lineage>
</organism>
<gene>
    <name evidence="9" type="ORF">K491DRAFT_609949</name>
</gene>
<dbReference type="EMBL" id="MU004476">
    <property type="protein sequence ID" value="KAF2649849.1"/>
    <property type="molecule type" value="Genomic_DNA"/>
</dbReference>
<dbReference type="InterPro" id="IPR020541">
    <property type="entry name" value="Chorismate_synthase_CS"/>
</dbReference>
<dbReference type="HAMAP" id="MF_00300">
    <property type="entry name" value="Chorismate_synth"/>
    <property type="match status" value="1"/>
</dbReference>
<comment type="cofactor">
    <cofactor evidence="8">
        <name>FMNH2</name>
        <dbReference type="ChEBI" id="CHEBI:57618"/>
    </cofactor>
    <text evidence="8">Reduced FMN (FMNH(2)).</text>
</comment>
<evidence type="ECO:0000256" key="4">
    <source>
        <dbReference type="ARBA" id="ARBA00013036"/>
    </source>
</evidence>
<name>A0A6A6SQ84_9PLEO</name>
<comment type="pathway">
    <text evidence="1 8">Metabolic intermediate biosynthesis; chorismate biosynthesis; chorismate from D-erythrose 4-phosphate and phosphoenolpyruvate: step 7/7.</text>
</comment>
<dbReference type="PANTHER" id="PTHR21085">
    <property type="entry name" value="CHORISMATE SYNTHASE"/>
    <property type="match status" value="1"/>
</dbReference>
<dbReference type="PIRSF" id="PIRSF001456">
    <property type="entry name" value="Chorismate_synth"/>
    <property type="match status" value="1"/>
</dbReference>
<comment type="catalytic activity">
    <reaction evidence="8">
        <text>5-O-(1-carboxyvinyl)-3-phosphoshikimate = chorismate + phosphate</text>
        <dbReference type="Rhea" id="RHEA:21020"/>
        <dbReference type="ChEBI" id="CHEBI:29748"/>
        <dbReference type="ChEBI" id="CHEBI:43474"/>
        <dbReference type="ChEBI" id="CHEBI:57701"/>
        <dbReference type="EC" id="4.2.3.5"/>
    </reaction>
</comment>
<dbReference type="Proteomes" id="UP000799324">
    <property type="component" value="Unassembled WGS sequence"/>
</dbReference>
<accession>A0A6A6SQ84</accession>
<dbReference type="OrthoDB" id="1721239at2759"/>
<dbReference type="GO" id="GO:0008652">
    <property type="term" value="P:amino acid biosynthetic process"/>
    <property type="evidence" value="ECO:0007669"/>
    <property type="project" value="UniProtKB-KW"/>
</dbReference>
<evidence type="ECO:0000256" key="1">
    <source>
        <dbReference type="ARBA" id="ARBA00005044"/>
    </source>
</evidence>
<protein>
    <recommendedName>
        <fullName evidence="4 8">Chorismate synthase</fullName>
        <ecNumber evidence="4 8">4.2.3.5</ecNumber>
    </recommendedName>
</protein>
<evidence type="ECO:0000256" key="3">
    <source>
        <dbReference type="ARBA" id="ARBA00011881"/>
    </source>
</evidence>
<dbReference type="GO" id="GO:0009073">
    <property type="term" value="P:aromatic amino acid family biosynthetic process"/>
    <property type="evidence" value="ECO:0007669"/>
    <property type="project" value="UniProtKB-KW"/>
</dbReference>
<keyword evidence="5 8" id="KW-0028">Amino-acid biosynthesis</keyword>
<proteinExistence type="inferred from homology"/>
<dbReference type="AlphaFoldDB" id="A0A6A6SQ84"/>
<dbReference type="Gene3D" id="3.60.150.10">
    <property type="entry name" value="Chorismate synthase AroC"/>
    <property type="match status" value="1"/>
</dbReference>
<evidence type="ECO:0000256" key="2">
    <source>
        <dbReference type="ARBA" id="ARBA00008014"/>
    </source>
</evidence>
<dbReference type="PROSITE" id="PS00787">
    <property type="entry name" value="CHORISMATE_SYNTHASE_1"/>
    <property type="match status" value="1"/>
</dbReference>
<dbReference type="PROSITE" id="PS00789">
    <property type="entry name" value="CHORISMATE_SYNTHASE_3"/>
    <property type="match status" value="1"/>
</dbReference>
<sequence>MSTFGNHFRVTTYGESHCLSVGCIVDGVPPGMALTEDDIQPQMTRRRPGQSAITTPRNEKDRVEIQSGTEFGITLGTPIGLKVMNENQRKQDYGNQTMDLYPRPSHADWTYLEKYGVKASSGGGRSSARETIAGRVAAGAIAEKYLREAFGVEIVAFTTSIGNEFLFPPSATHPTCATNPEFLKLIESIDRKAVDSFLPVRAPNQEVSDRMEKLVADFRDRQDSIGGTVTCVIRNCPTGLGEPCFDKLEATLAHAMLSIPATKGFEIGSGFGGCQVPGSIHNDPFIKAPAVPAGQNGLHASVRLPRLTTKTNNSGGIQGGISNGAPIYFTVGFKPPATIGQAQNTTTYDETEGVLEAKGRHDPCVVPRAVPIVESMAALVIIDALLAQKARESARSLLPPLKGVIPVHQTQQ</sequence>
<evidence type="ECO:0000256" key="5">
    <source>
        <dbReference type="ARBA" id="ARBA00022605"/>
    </source>
</evidence>
<comment type="subunit">
    <text evidence="3">Homotetramer.</text>
</comment>
<reference evidence="9" key="1">
    <citation type="journal article" date="2020" name="Stud. Mycol.">
        <title>101 Dothideomycetes genomes: a test case for predicting lifestyles and emergence of pathogens.</title>
        <authorList>
            <person name="Haridas S."/>
            <person name="Albert R."/>
            <person name="Binder M."/>
            <person name="Bloem J."/>
            <person name="Labutti K."/>
            <person name="Salamov A."/>
            <person name="Andreopoulos B."/>
            <person name="Baker S."/>
            <person name="Barry K."/>
            <person name="Bills G."/>
            <person name="Bluhm B."/>
            <person name="Cannon C."/>
            <person name="Castanera R."/>
            <person name="Culley D."/>
            <person name="Daum C."/>
            <person name="Ezra D."/>
            <person name="Gonzalez J."/>
            <person name="Henrissat B."/>
            <person name="Kuo A."/>
            <person name="Liang C."/>
            <person name="Lipzen A."/>
            <person name="Lutzoni F."/>
            <person name="Magnuson J."/>
            <person name="Mondo S."/>
            <person name="Nolan M."/>
            <person name="Ohm R."/>
            <person name="Pangilinan J."/>
            <person name="Park H.-J."/>
            <person name="Ramirez L."/>
            <person name="Alfaro M."/>
            <person name="Sun H."/>
            <person name="Tritt A."/>
            <person name="Yoshinaga Y."/>
            <person name="Zwiers L.-H."/>
            <person name="Turgeon B."/>
            <person name="Goodwin S."/>
            <person name="Spatafora J."/>
            <person name="Crous P."/>
            <person name="Grigoriev I."/>
        </authorList>
    </citation>
    <scope>NUCLEOTIDE SEQUENCE</scope>
    <source>
        <strain evidence="9">CBS 122681</strain>
    </source>
</reference>
<dbReference type="GO" id="GO:0004107">
    <property type="term" value="F:chorismate synthase activity"/>
    <property type="evidence" value="ECO:0007669"/>
    <property type="project" value="UniProtKB-EC"/>
</dbReference>
<dbReference type="InterPro" id="IPR035904">
    <property type="entry name" value="Chorismate_synth_AroC_sf"/>
</dbReference>
<keyword evidence="7 8" id="KW-0456">Lyase</keyword>
<keyword evidence="10" id="KW-1185">Reference proteome</keyword>
<dbReference type="CDD" id="cd07304">
    <property type="entry name" value="Chorismate_synthase"/>
    <property type="match status" value="1"/>
</dbReference>
<evidence type="ECO:0000256" key="8">
    <source>
        <dbReference type="RuleBase" id="RU000605"/>
    </source>
</evidence>
<evidence type="ECO:0000256" key="6">
    <source>
        <dbReference type="ARBA" id="ARBA00023141"/>
    </source>
</evidence>
<dbReference type="UniPathway" id="UPA00053">
    <property type="reaction ID" value="UER00090"/>
</dbReference>
<keyword evidence="6 8" id="KW-0057">Aromatic amino acid biosynthesis</keyword>